<evidence type="ECO:0000313" key="1">
    <source>
        <dbReference type="EMBL" id="KAI9923063.1"/>
    </source>
</evidence>
<gene>
    <name evidence="1" type="ORF">PsorP6_002197</name>
</gene>
<evidence type="ECO:0000313" key="2">
    <source>
        <dbReference type="Proteomes" id="UP001163321"/>
    </source>
</evidence>
<sequence length="119" mass="12996">MICLIHKVFDVLCPKWKEKLLGVTSDGAAVMTGRLSGVATLTAATEGEDSNGTGDLAHFMPDCLTSQYLTPLCDALKDVHWVGFCKSLCCVRTASNCDTAVFFLQPSPPRFRSQRNRVL</sequence>
<dbReference type="Proteomes" id="UP001163321">
    <property type="component" value="Chromosome 1"/>
</dbReference>
<accession>A0ACC0WVW2</accession>
<dbReference type="EMBL" id="CM047580">
    <property type="protein sequence ID" value="KAI9923063.1"/>
    <property type="molecule type" value="Genomic_DNA"/>
</dbReference>
<comment type="caution">
    <text evidence="1">The sequence shown here is derived from an EMBL/GenBank/DDBJ whole genome shotgun (WGS) entry which is preliminary data.</text>
</comment>
<name>A0ACC0WVW2_9STRA</name>
<reference evidence="1 2" key="1">
    <citation type="journal article" date="2022" name="bioRxiv">
        <title>The genome of the oomycete Peronosclerospora sorghi, a cosmopolitan pathogen of maize and sorghum, is inflated with dispersed pseudogenes.</title>
        <authorList>
            <person name="Fletcher K."/>
            <person name="Martin F."/>
            <person name="Isakeit T."/>
            <person name="Cavanaugh K."/>
            <person name="Magill C."/>
            <person name="Michelmore R."/>
        </authorList>
    </citation>
    <scope>NUCLEOTIDE SEQUENCE [LARGE SCALE GENOMIC DNA]</scope>
    <source>
        <strain evidence="1">P6</strain>
    </source>
</reference>
<keyword evidence="2" id="KW-1185">Reference proteome</keyword>
<organism evidence="1 2">
    <name type="scientific">Peronosclerospora sorghi</name>
    <dbReference type="NCBI Taxonomy" id="230839"/>
    <lineage>
        <taxon>Eukaryota</taxon>
        <taxon>Sar</taxon>
        <taxon>Stramenopiles</taxon>
        <taxon>Oomycota</taxon>
        <taxon>Peronosporomycetes</taxon>
        <taxon>Peronosporales</taxon>
        <taxon>Peronosporaceae</taxon>
        <taxon>Peronosclerospora</taxon>
    </lineage>
</organism>
<protein>
    <submittedName>
        <fullName evidence="1">Uncharacterized protein</fullName>
    </submittedName>
</protein>
<proteinExistence type="predicted"/>